<comment type="caution">
    <text evidence="2">The sequence shown here is derived from an EMBL/GenBank/DDBJ whole genome shotgun (WGS) entry which is preliminary data.</text>
</comment>
<dbReference type="InterPro" id="IPR006083">
    <property type="entry name" value="PRK/URK"/>
</dbReference>
<dbReference type="Gene3D" id="3.40.50.300">
    <property type="entry name" value="P-loop containing nucleotide triphosphate hydrolases"/>
    <property type="match status" value="1"/>
</dbReference>
<protein>
    <submittedName>
        <fullName evidence="2">Ribosylnicotinamide kinase</fullName>
    </submittedName>
</protein>
<evidence type="ECO:0000313" key="2">
    <source>
        <dbReference type="EMBL" id="GMM52611.1"/>
    </source>
</evidence>
<proteinExistence type="predicted"/>
<name>A0AAV5RNA6_STABA</name>
<organism evidence="2 3">
    <name type="scientific">Starmerella bacillaris</name>
    <name type="common">Yeast</name>
    <name type="synonym">Candida zemplinina</name>
    <dbReference type="NCBI Taxonomy" id="1247836"/>
    <lineage>
        <taxon>Eukaryota</taxon>
        <taxon>Fungi</taxon>
        <taxon>Dikarya</taxon>
        <taxon>Ascomycota</taxon>
        <taxon>Saccharomycotina</taxon>
        <taxon>Dipodascomycetes</taxon>
        <taxon>Dipodascales</taxon>
        <taxon>Trichomonascaceae</taxon>
        <taxon>Starmerella</taxon>
    </lineage>
</organism>
<sequence length="228" mass="26034">MRVIGVSGPSCSGKTTLARHLRTILGNSEIVYMDDWYKPEKDLPLDEDGEPDWDVPQSFDIQGLSEFVKDCKKRGTLPGVGPTREEFNNKSPSLLSAYETNELALFFADIVGDEPVLIVEGLYTFYDSDLREQLDLKILCPVNYEILKARREAREGYHTDAGYWKDPPNYFDTHVWPRFLKYSKKMYSEDLKQVSAYGLSIDAWMPSTLNMPLCLKEIGLKLKNMASV</sequence>
<dbReference type="InterPro" id="IPR027417">
    <property type="entry name" value="P-loop_NTPase"/>
</dbReference>
<evidence type="ECO:0000259" key="1">
    <source>
        <dbReference type="Pfam" id="PF00485"/>
    </source>
</evidence>
<dbReference type="AlphaFoldDB" id="A0AAV5RNA6"/>
<keyword evidence="3" id="KW-1185">Reference proteome</keyword>
<keyword evidence="2" id="KW-0418">Kinase</keyword>
<feature type="domain" description="Phosphoribulokinase/uridine kinase" evidence="1">
    <location>
        <begin position="108"/>
        <end position="152"/>
    </location>
</feature>
<dbReference type="SUPFAM" id="SSF52540">
    <property type="entry name" value="P-loop containing nucleoside triphosphate hydrolases"/>
    <property type="match status" value="1"/>
</dbReference>
<dbReference type="Pfam" id="PF00485">
    <property type="entry name" value="PRK"/>
    <property type="match status" value="1"/>
</dbReference>
<dbReference type="GO" id="GO:0016301">
    <property type="term" value="F:kinase activity"/>
    <property type="evidence" value="ECO:0007669"/>
    <property type="project" value="UniProtKB-KW"/>
</dbReference>
<evidence type="ECO:0000313" key="3">
    <source>
        <dbReference type="Proteomes" id="UP001362899"/>
    </source>
</evidence>
<dbReference type="EMBL" id="BTGC01000008">
    <property type="protein sequence ID" value="GMM52611.1"/>
    <property type="molecule type" value="Genomic_DNA"/>
</dbReference>
<dbReference type="CDD" id="cd02024">
    <property type="entry name" value="NRK1"/>
    <property type="match status" value="1"/>
</dbReference>
<gene>
    <name evidence="2" type="ORF">DASB73_035740</name>
</gene>
<accession>A0AAV5RNA6</accession>
<dbReference type="PANTHER" id="PTHR10285">
    <property type="entry name" value="URIDINE KINASE"/>
    <property type="match status" value="1"/>
</dbReference>
<keyword evidence="2" id="KW-0808">Transferase</keyword>
<dbReference type="GO" id="GO:0005524">
    <property type="term" value="F:ATP binding"/>
    <property type="evidence" value="ECO:0007669"/>
    <property type="project" value="InterPro"/>
</dbReference>
<dbReference type="Proteomes" id="UP001362899">
    <property type="component" value="Unassembled WGS sequence"/>
</dbReference>
<reference evidence="2 3" key="1">
    <citation type="journal article" date="2023" name="Elife">
        <title>Identification of key yeast species and microbe-microbe interactions impacting larval growth of Drosophila in the wild.</title>
        <authorList>
            <person name="Mure A."/>
            <person name="Sugiura Y."/>
            <person name="Maeda R."/>
            <person name="Honda K."/>
            <person name="Sakurai N."/>
            <person name="Takahashi Y."/>
            <person name="Watada M."/>
            <person name="Katoh T."/>
            <person name="Gotoh A."/>
            <person name="Gotoh Y."/>
            <person name="Taniguchi I."/>
            <person name="Nakamura K."/>
            <person name="Hayashi T."/>
            <person name="Katayama T."/>
            <person name="Uemura T."/>
            <person name="Hattori Y."/>
        </authorList>
    </citation>
    <scope>NUCLEOTIDE SEQUENCE [LARGE SCALE GENOMIC DNA]</scope>
    <source>
        <strain evidence="2 3">SB-73</strain>
    </source>
</reference>